<name>A0A1H7AHW2_9BACT</name>
<dbReference type="Proteomes" id="UP000199532">
    <property type="component" value="Unassembled WGS sequence"/>
</dbReference>
<accession>A0A1H7AHW2</accession>
<evidence type="ECO:0000313" key="1">
    <source>
        <dbReference type="EMBL" id="SEJ65223.1"/>
    </source>
</evidence>
<reference evidence="1 2" key="1">
    <citation type="submission" date="2016-10" db="EMBL/GenBank/DDBJ databases">
        <authorList>
            <person name="de Groot N.N."/>
        </authorList>
    </citation>
    <scope>NUCLEOTIDE SEQUENCE [LARGE SCALE GENOMIC DNA]</scope>
    <source>
        <strain evidence="1 2">DSM 19938</strain>
    </source>
</reference>
<gene>
    <name evidence="1" type="ORF">SAMN04487995_5763</name>
</gene>
<proteinExistence type="predicted"/>
<dbReference type="EMBL" id="FNXY01000010">
    <property type="protein sequence ID" value="SEJ65223.1"/>
    <property type="molecule type" value="Genomic_DNA"/>
</dbReference>
<dbReference type="AlphaFoldDB" id="A0A1H7AHW2"/>
<sequence>MDKTDNKASKNEAPEYRPLYPFIGKWNTHGNAKAGKGEPDVKIEGTDTYEWVAGGAFVLHTVDVRMGAERKESIEVIGFEKSTNKYFMRSYDDAGEITEMIAEFGKGTIRFLSDDLRFTGSFSDDEKVLSGVWEQRNNEKWEPLMDIKLSKS</sequence>
<dbReference type="RefSeq" id="WP_090341459.1">
    <property type="nucleotide sequence ID" value="NZ_FNXY01000010.1"/>
</dbReference>
<protein>
    <recommendedName>
        <fullName evidence="3">DUF1579 domain-containing protein</fullName>
    </recommendedName>
</protein>
<keyword evidence="2" id="KW-1185">Reference proteome</keyword>
<evidence type="ECO:0008006" key="3">
    <source>
        <dbReference type="Google" id="ProtNLM"/>
    </source>
</evidence>
<evidence type="ECO:0000313" key="2">
    <source>
        <dbReference type="Proteomes" id="UP000199532"/>
    </source>
</evidence>
<dbReference type="InterPro" id="IPR011473">
    <property type="entry name" value="DUF1579"/>
</dbReference>
<dbReference type="Pfam" id="PF07617">
    <property type="entry name" value="DUF1579"/>
    <property type="match status" value="1"/>
</dbReference>
<dbReference type="OrthoDB" id="8481162at2"/>
<organism evidence="1 2">
    <name type="scientific">Dyadobacter koreensis</name>
    <dbReference type="NCBI Taxonomy" id="408657"/>
    <lineage>
        <taxon>Bacteria</taxon>
        <taxon>Pseudomonadati</taxon>
        <taxon>Bacteroidota</taxon>
        <taxon>Cytophagia</taxon>
        <taxon>Cytophagales</taxon>
        <taxon>Spirosomataceae</taxon>
        <taxon>Dyadobacter</taxon>
    </lineage>
</organism>